<dbReference type="GO" id="GO:0008270">
    <property type="term" value="F:zinc ion binding"/>
    <property type="evidence" value="ECO:0007669"/>
    <property type="project" value="InterPro"/>
</dbReference>
<evidence type="ECO:0000256" key="1">
    <source>
        <dbReference type="ARBA" id="ARBA00022723"/>
    </source>
</evidence>
<evidence type="ECO:0000313" key="6">
    <source>
        <dbReference type="Proteomes" id="UP001187682"/>
    </source>
</evidence>
<sequence length="698" mass="77019">MDSASRRGDSEDAEPYDTAAVAELLRTKRKPRTAKSCFPCRHRKVRCDGLMPCSNCVSRDHVSLCRMAGVSAVRKSSPQPRAAPPRDSRRVESPGLLVEGSVEMSRYSLFPWFMLQKRMLNGSVSSPASETTKDPTRDNTAVDANHVLGELEKIEKHIASLKSDLLLTGRTPTSNPHLSPTGASHSQHSSLAKTTAEWAARVQDTAIPAILSGGHALEGATGATIFLGSRSDPPLVLGCRPVPAHGHPDPDNSGPDQLVPKAYPFASLWSQETSLSDIARVLPDDSDILRYWGVYQSCVHPFYPALVTFEDFGSQLLSFLDLRLSGKGEAAIPPETKPSWLALLLSIIACGAQFSTDPIKERDLRSKVFVCSSFQCLRMSNFFATTDMDHIQAMALLGHCLRNNLDMNSAWIIMGSTIRLAQSIGLHIDPRTRCASSPGAERTSIESYRGYRLWWMLLWQDCFLTTTYDRPFSNPYILGRIPDDTSPGAGNSFATSVLLLIKTYMGRSMDEITSPAEANSIEGLLAHKCRLESVLDRAQPFLVDERRCTTLQEQLQRAALRIHVGYLVCRVYRLCLGCEDAAADQVLRDTLATDYLANATRVVQSFLDMHHLLPAGCQTWAIVQNVASSAIPLKSLSSISSLLLEKLVSEFEPLVRRLISVLEAKGKECEWYDADTNVRQYGPCSRVARALRETYGDI</sequence>
<dbReference type="EMBL" id="ONZQ02000007">
    <property type="protein sequence ID" value="SPO03130.1"/>
    <property type="molecule type" value="Genomic_DNA"/>
</dbReference>
<name>A0AAE8N1G0_9PEZI</name>
<keyword evidence="6" id="KW-1185">Reference proteome</keyword>
<dbReference type="CDD" id="cd00067">
    <property type="entry name" value="GAL4"/>
    <property type="match status" value="1"/>
</dbReference>
<dbReference type="InterPro" id="IPR001138">
    <property type="entry name" value="Zn2Cys6_DnaBD"/>
</dbReference>
<keyword evidence="1" id="KW-0479">Metal-binding</keyword>
<dbReference type="InterPro" id="IPR036864">
    <property type="entry name" value="Zn2-C6_fun-type_DNA-bd_sf"/>
</dbReference>
<organism evidence="5 6">
    <name type="scientific">Cephalotrichum gorgonifer</name>
    <dbReference type="NCBI Taxonomy" id="2041049"/>
    <lineage>
        <taxon>Eukaryota</taxon>
        <taxon>Fungi</taxon>
        <taxon>Dikarya</taxon>
        <taxon>Ascomycota</taxon>
        <taxon>Pezizomycotina</taxon>
        <taxon>Sordariomycetes</taxon>
        <taxon>Hypocreomycetidae</taxon>
        <taxon>Microascales</taxon>
        <taxon>Microascaceae</taxon>
        <taxon>Cephalotrichum</taxon>
    </lineage>
</organism>
<dbReference type="GO" id="GO:0000981">
    <property type="term" value="F:DNA-binding transcription factor activity, RNA polymerase II-specific"/>
    <property type="evidence" value="ECO:0007669"/>
    <property type="project" value="InterPro"/>
</dbReference>
<dbReference type="AlphaFoldDB" id="A0AAE8N1G0"/>
<dbReference type="InterPro" id="IPR007219">
    <property type="entry name" value="XnlR_reg_dom"/>
</dbReference>
<dbReference type="PANTHER" id="PTHR43374:SF5">
    <property type="entry name" value="ZN(II)2CYS6 TRANSCRIPTION FACTOR (EUROFUNG)"/>
    <property type="match status" value="1"/>
</dbReference>
<dbReference type="Proteomes" id="UP001187682">
    <property type="component" value="Unassembled WGS sequence"/>
</dbReference>
<feature type="region of interest" description="Disordered" evidence="3">
    <location>
        <begin position="169"/>
        <end position="195"/>
    </location>
</feature>
<dbReference type="InterPro" id="IPR004507">
    <property type="entry name" value="UbiX-like"/>
</dbReference>
<feature type="domain" description="Zn(2)-C6 fungal-type" evidence="4">
    <location>
        <begin position="36"/>
        <end position="67"/>
    </location>
</feature>
<proteinExistence type="predicted"/>
<dbReference type="SUPFAM" id="SSF57701">
    <property type="entry name" value="Zn2/Cys6 DNA-binding domain"/>
    <property type="match status" value="1"/>
</dbReference>
<dbReference type="GO" id="GO:0003677">
    <property type="term" value="F:DNA binding"/>
    <property type="evidence" value="ECO:0007669"/>
    <property type="project" value="InterPro"/>
</dbReference>
<dbReference type="Pfam" id="PF00172">
    <property type="entry name" value="Zn_clus"/>
    <property type="match status" value="1"/>
</dbReference>
<feature type="region of interest" description="Disordered" evidence="3">
    <location>
        <begin position="71"/>
        <end position="92"/>
    </location>
</feature>
<gene>
    <name evidence="5" type="ORF">DNG_05812</name>
</gene>
<dbReference type="CDD" id="cd12148">
    <property type="entry name" value="fungal_TF_MHR"/>
    <property type="match status" value="1"/>
</dbReference>
<dbReference type="Gene3D" id="4.10.240.10">
    <property type="entry name" value="Zn(2)-C6 fungal-type DNA-binding domain"/>
    <property type="match status" value="1"/>
</dbReference>
<protein>
    <recommendedName>
        <fullName evidence="4">Zn(2)-C6 fungal-type domain-containing protein</fullName>
    </recommendedName>
</protein>
<dbReference type="SMART" id="SM00066">
    <property type="entry name" value="GAL4"/>
    <property type="match status" value="1"/>
</dbReference>
<evidence type="ECO:0000256" key="3">
    <source>
        <dbReference type="SAM" id="MobiDB-lite"/>
    </source>
</evidence>
<dbReference type="GO" id="GO:0016831">
    <property type="term" value="F:carboxy-lyase activity"/>
    <property type="evidence" value="ECO:0007669"/>
    <property type="project" value="TreeGrafter"/>
</dbReference>
<dbReference type="PANTHER" id="PTHR43374">
    <property type="entry name" value="FLAVIN PRENYLTRANSFERASE"/>
    <property type="match status" value="1"/>
</dbReference>
<feature type="compositionally biased region" description="Polar residues" evidence="3">
    <location>
        <begin position="170"/>
        <end position="193"/>
    </location>
</feature>
<evidence type="ECO:0000259" key="4">
    <source>
        <dbReference type="PROSITE" id="PS50048"/>
    </source>
</evidence>
<dbReference type="PROSITE" id="PS00463">
    <property type="entry name" value="ZN2_CY6_FUNGAL_1"/>
    <property type="match status" value="1"/>
</dbReference>
<dbReference type="GO" id="GO:0006351">
    <property type="term" value="P:DNA-templated transcription"/>
    <property type="evidence" value="ECO:0007669"/>
    <property type="project" value="InterPro"/>
</dbReference>
<reference evidence="5" key="1">
    <citation type="submission" date="2018-03" db="EMBL/GenBank/DDBJ databases">
        <authorList>
            <person name="Guldener U."/>
        </authorList>
    </citation>
    <scope>NUCLEOTIDE SEQUENCE</scope>
</reference>
<evidence type="ECO:0000313" key="5">
    <source>
        <dbReference type="EMBL" id="SPO03130.1"/>
    </source>
</evidence>
<keyword evidence="2" id="KW-0539">Nucleus</keyword>
<comment type="caution">
    <text evidence="5">The sequence shown here is derived from an EMBL/GenBank/DDBJ whole genome shotgun (WGS) entry which is preliminary data.</text>
</comment>
<dbReference type="PROSITE" id="PS50048">
    <property type="entry name" value="ZN2_CY6_FUNGAL_2"/>
    <property type="match status" value="1"/>
</dbReference>
<dbReference type="Pfam" id="PF04082">
    <property type="entry name" value="Fungal_trans"/>
    <property type="match status" value="1"/>
</dbReference>
<dbReference type="SMART" id="SM00906">
    <property type="entry name" value="Fungal_trans"/>
    <property type="match status" value="1"/>
</dbReference>
<evidence type="ECO:0000256" key="2">
    <source>
        <dbReference type="ARBA" id="ARBA00023242"/>
    </source>
</evidence>
<accession>A0AAE8N1G0</accession>